<dbReference type="EMBL" id="LSRX01008505">
    <property type="protein sequence ID" value="OLP51751.1"/>
    <property type="molecule type" value="Genomic_DNA"/>
</dbReference>
<reference evidence="1 2" key="1">
    <citation type="submission" date="2016-02" db="EMBL/GenBank/DDBJ databases">
        <title>Genome analysis of coral dinoflagellate symbionts highlights evolutionary adaptations to a symbiotic lifestyle.</title>
        <authorList>
            <person name="Aranda M."/>
            <person name="Li Y."/>
            <person name="Liew Y.J."/>
            <person name="Baumgarten S."/>
            <person name="Simakov O."/>
            <person name="Wilson M."/>
            <person name="Piel J."/>
            <person name="Ashoor H."/>
            <person name="Bougouffa S."/>
            <person name="Bajic V.B."/>
            <person name="Ryu T."/>
            <person name="Ravasi T."/>
            <person name="Bayer T."/>
            <person name="Micklem G."/>
            <person name="Kim H."/>
            <person name="Bhak J."/>
            <person name="Lajeunesse T.C."/>
            <person name="Voolstra C.R."/>
        </authorList>
    </citation>
    <scope>NUCLEOTIDE SEQUENCE [LARGE SCALE GENOMIC DNA]</scope>
    <source>
        <strain evidence="1 2">CCMP2467</strain>
    </source>
</reference>
<feature type="non-terminal residue" evidence="1">
    <location>
        <position position="1"/>
    </location>
</feature>
<organism evidence="1 2">
    <name type="scientific">Symbiodinium microadriaticum</name>
    <name type="common">Dinoflagellate</name>
    <name type="synonym">Zooxanthella microadriatica</name>
    <dbReference type="NCBI Taxonomy" id="2951"/>
    <lineage>
        <taxon>Eukaryota</taxon>
        <taxon>Sar</taxon>
        <taxon>Alveolata</taxon>
        <taxon>Dinophyceae</taxon>
        <taxon>Suessiales</taxon>
        <taxon>Symbiodiniaceae</taxon>
        <taxon>Symbiodinium</taxon>
    </lineage>
</organism>
<evidence type="ECO:0000313" key="2">
    <source>
        <dbReference type="Proteomes" id="UP000186817"/>
    </source>
</evidence>
<sequence>DIAVLLVWLAPTDAVRLLESVMEDAQFSRSRCLEVGLGCLTF</sequence>
<dbReference type="AlphaFoldDB" id="A0A1Q9AA82"/>
<dbReference type="Proteomes" id="UP000186817">
    <property type="component" value="Unassembled WGS sequence"/>
</dbReference>
<proteinExistence type="predicted"/>
<keyword evidence="2" id="KW-1185">Reference proteome</keyword>
<protein>
    <submittedName>
        <fullName evidence="1">Uncharacterized protein</fullName>
    </submittedName>
</protein>
<accession>A0A1Q9AA82</accession>
<comment type="caution">
    <text evidence="1">The sequence shown here is derived from an EMBL/GenBank/DDBJ whole genome shotgun (WGS) entry which is preliminary data.</text>
</comment>
<name>A0A1Q9AA82_SYMMI</name>
<gene>
    <name evidence="1" type="ORF">AK812_SmicGene48649</name>
</gene>
<evidence type="ECO:0000313" key="1">
    <source>
        <dbReference type="EMBL" id="OLP51751.1"/>
    </source>
</evidence>